<feature type="region of interest" description="Disordered" evidence="1">
    <location>
        <begin position="143"/>
        <end position="167"/>
    </location>
</feature>
<feature type="compositionally biased region" description="Basic and acidic residues" evidence="1">
    <location>
        <begin position="143"/>
        <end position="154"/>
    </location>
</feature>
<dbReference type="EMBL" id="JBDJPC010000015">
    <property type="protein sequence ID" value="KAL1488208.1"/>
    <property type="molecule type" value="Genomic_DNA"/>
</dbReference>
<accession>A0ABD1E0L1</accession>
<evidence type="ECO:0000256" key="1">
    <source>
        <dbReference type="SAM" id="MobiDB-lite"/>
    </source>
</evidence>
<evidence type="ECO:0000313" key="3">
    <source>
        <dbReference type="Proteomes" id="UP001566132"/>
    </source>
</evidence>
<name>A0ABD1E0L1_HYPHA</name>
<sequence>MNEEHCLDQVTVYFPIRRHSYLECDTDMSLIDYKIYTEVPEDWREVIRNCRMKPSPFNIIDCGREVEFLNWTQHLSGFYLTKYQFPTHSLKILQIKNEELNVLFKNTFYGKFTPASLTETTTDQNTSVAKEFYQNLTRSEETKKKGLTRKNKEYNEEDGDGYISDEL</sequence>
<reference evidence="2 3" key="1">
    <citation type="submission" date="2024-05" db="EMBL/GenBank/DDBJ databases">
        <title>Genetic variation in Jamaican populations of the coffee berry borer (Hypothenemus hampei).</title>
        <authorList>
            <person name="Errbii M."/>
            <person name="Myrie A."/>
        </authorList>
    </citation>
    <scope>NUCLEOTIDE SEQUENCE [LARGE SCALE GENOMIC DNA]</scope>
    <source>
        <strain evidence="2">JA-Hopewell-2020-01-JO</strain>
        <tissue evidence="2">Whole body</tissue>
    </source>
</reference>
<keyword evidence="3" id="KW-1185">Reference proteome</keyword>
<protein>
    <submittedName>
        <fullName evidence="2">Uncharacterized protein</fullName>
    </submittedName>
</protein>
<organism evidence="2 3">
    <name type="scientific">Hypothenemus hampei</name>
    <name type="common">Coffee berry borer</name>
    <dbReference type="NCBI Taxonomy" id="57062"/>
    <lineage>
        <taxon>Eukaryota</taxon>
        <taxon>Metazoa</taxon>
        <taxon>Ecdysozoa</taxon>
        <taxon>Arthropoda</taxon>
        <taxon>Hexapoda</taxon>
        <taxon>Insecta</taxon>
        <taxon>Pterygota</taxon>
        <taxon>Neoptera</taxon>
        <taxon>Endopterygota</taxon>
        <taxon>Coleoptera</taxon>
        <taxon>Polyphaga</taxon>
        <taxon>Cucujiformia</taxon>
        <taxon>Curculionidae</taxon>
        <taxon>Scolytinae</taxon>
        <taxon>Hypothenemus</taxon>
    </lineage>
</organism>
<dbReference type="AlphaFoldDB" id="A0ABD1E0L1"/>
<comment type="caution">
    <text evidence="2">The sequence shown here is derived from an EMBL/GenBank/DDBJ whole genome shotgun (WGS) entry which is preliminary data.</text>
</comment>
<evidence type="ECO:0000313" key="2">
    <source>
        <dbReference type="EMBL" id="KAL1488208.1"/>
    </source>
</evidence>
<gene>
    <name evidence="2" type="ORF">ABEB36_015165</name>
</gene>
<dbReference type="Proteomes" id="UP001566132">
    <property type="component" value="Unassembled WGS sequence"/>
</dbReference>
<feature type="compositionally biased region" description="Acidic residues" evidence="1">
    <location>
        <begin position="155"/>
        <end position="167"/>
    </location>
</feature>
<proteinExistence type="predicted"/>